<accession>A0A552ERX8</accession>
<evidence type="ECO:0000313" key="1">
    <source>
        <dbReference type="EMBL" id="TRU37201.1"/>
    </source>
</evidence>
<evidence type="ECO:0000313" key="2">
    <source>
        <dbReference type="Proteomes" id="UP000315113"/>
    </source>
</evidence>
<reference evidence="1 2" key="1">
    <citation type="submission" date="2019-01" db="EMBL/GenBank/DDBJ databases">
        <title>Coherence of Microcystis species and biogeography revealed through population genomics.</title>
        <authorList>
            <person name="Perez-Carrascal O.M."/>
            <person name="Terrat Y."/>
            <person name="Giani A."/>
            <person name="Fortin N."/>
            <person name="Tromas N."/>
            <person name="Shapiro B.J."/>
        </authorList>
    </citation>
    <scope>NUCLEOTIDE SEQUENCE [LARGE SCALE GENOMIC DNA]</scope>
    <source>
        <strain evidence="1">Ma_MB_F_20061100_S20D</strain>
    </source>
</reference>
<comment type="caution">
    <text evidence="1">The sequence shown here is derived from an EMBL/GenBank/DDBJ whole genome shotgun (WGS) entry which is preliminary data.</text>
</comment>
<proteinExistence type="predicted"/>
<sequence>MVKHLFLKTTLMIGCVALGIVHAPLLVSSILRPPVEAYAQQTPACLPFPPGIHPLALLKLSQVQKELKLTDWQIRELSQLEKNLQQELTQVYDRSKPASPPWNESAKRQFFTQVQNVMTSKNKQLTQILHPPQFTRIREIMIQVYGWQSLNQEETVELLKLTKDQQNRLRKIGEETNQKVLKSFQVPPDNKSPACQQIMAENRKRLEQIRNQSQKQANQVLSTQQRQLIQTLQGTPFNLNIGSLP</sequence>
<gene>
    <name evidence="1" type="ORF">EWV78_07550</name>
</gene>
<dbReference type="EMBL" id="SFBH01000063">
    <property type="protein sequence ID" value="TRU37201.1"/>
    <property type="molecule type" value="Genomic_DNA"/>
</dbReference>
<name>A0A552ERX8_MICAE</name>
<dbReference type="Proteomes" id="UP000315113">
    <property type="component" value="Unassembled WGS sequence"/>
</dbReference>
<protein>
    <submittedName>
        <fullName evidence="1">Uncharacterized protein</fullName>
    </submittedName>
</protein>
<dbReference type="AlphaFoldDB" id="A0A552ERX8"/>
<organism evidence="1 2">
    <name type="scientific">Microcystis aeruginosa Ma_MB_F_20061100_S20D</name>
    <dbReference type="NCBI Taxonomy" id="2486253"/>
    <lineage>
        <taxon>Bacteria</taxon>
        <taxon>Bacillati</taxon>
        <taxon>Cyanobacteriota</taxon>
        <taxon>Cyanophyceae</taxon>
        <taxon>Oscillatoriophycideae</taxon>
        <taxon>Chroococcales</taxon>
        <taxon>Microcystaceae</taxon>
        <taxon>Microcystis</taxon>
    </lineage>
</organism>